<keyword evidence="5" id="KW-1185">Reference proteome</keyword>
<dbReference type="MEROPS" id="S09.013"/>
<reference evidence="4 5" key="1">
    <citation type="journal article" date="2017" name="Antonie Van Leeuwenhoek">
        <title>Rhizobium rhizosphaerae sp. nov., a novel species isolated from rice rhizosphere.</title>
        <authorList>
            <person name="Zhao J.J."/>
            <person name="Zhang J."/>
            <person name="Zhang R.J."/>
            <person name="Zhang C.W."/>
            <person name="Yin H.Q."/>
            <person name="Zhang X.X."/>
        </authorList>
    </citation>
    <scope>NUCLEOTIDE SEQUENCE [LARGE SCALE GENOMIC DNA]</scope>
    <source>
        <strain evidence="4 5">BSs20135</strain>
    </source>
</reference>
<dbReference type="PANTHER" id="PTHR11731:SF193">
    <property type="entry name" value="DIPEPTIDYL PEPTIDASE 9"/>
    <property type="match status" value="1"/>
</dbReference>
<dbReference type="AlphaFoldDB" id="K6XFJ1"/>
<dbReference type="GO" id="GO:0008236">
    <property type="term" value="F:serine-type peptidase activity"/>
    <property type="evidence" value="ECO:0007669"/>
    <property type="project" value="InterPro"/>
</dbReference>
<dbReference type="RefSeq" id="WP_007620184.1">
    <property type="nucleotide sequence ID" value="NZ_BAEO01000030.1"/>
</dbReference>
<dbReference type="PANTHER" id="PTHR11731">
    <property type="entry name" value="PROTEASE FAMILY S9B,C DIPEPTIDYL-PEPTIDASE IV-RELATED"/>
    <property type="match status" value="1"/>
</dbReference>
<dbReference type="InterPro" id="IPR002469">
    <property type="entry name" value="Peptidase_S9B_N"/>
</dbReference>
<dbReference type="GO" id="GO:0008239">
    <property type="term" value="F:dipeptidyl-peptidase activity"/>
    <property type="evidence" value="ECO:0007669"/>
    <property type="project" value="UniProtKB-EC"/>
</dbReference>
<dbReference type="Pfam" id="PF00326">
    <property type="entry name" value="Peptidase_S9"/>
    <property type="match status" value="1"/>
</dbReference>
<keyword evidence="1" id="KW-0732">Signal</keyword>
<evidence type="ECO:0000259" key="3">
    <source>
        <dbReference type="Pfam" id="PF00930"/>
    </source>
</evidence>
<evidence type="ECO:0000313" key="5">
    <source>
        <dbReference type="Proteomes" id="UP000006327"/>
    </source>
</evidence>
<dbReference type="Proteomes" id="UP000006327">
    <property type="component" value="Unassembled WGS sequence"/>
</dbReference>
<dbReference type="InterPro" id="IPR029058">
    <property type="entry name" value="AB_hydrolase_fold"/>
</dbReference>
<dbReference type="STRING" id="493475.GARC_2438"/>
<evidence type="ECO:0000256" key="1">
    <source>
        <dbReference type="SAM" id="SignalP"/>
    </source>
</evidence>
<protein>
    <submittedName>
        <fullName evidence="4">Dipeptidyl-peptidase 4</fullName>
        <ecNumber evidence="4">3.4.14.5</ecNumber>
    </submittedName>
</protein>
<dbReference type="SUPFAM" id="SSF82171">
    <property type="entry name" value="DPP6 N-terminal domain-like"/>
    <property type="match status" value="1"/>
</dbReference>
<organism evidence="4 5">
    <name type="scientific">Paraglaciecola arctica BSs20135</name>
    <dbReference type="NCBI Taxonomy" id="493475"/>
    <lineage>
        <taxon>Bacteria</taxon>
        <taxon>Pseudomonadati</taxon>
        <taxon>Pseudomonadota</taxon>
        <taxon>Gammaproteobacteria</taxon>
        <taxon>Alteromonadales</taxon>
        <taxon>Alteromonadaceae</taxon>
        <taxon>Paraglaciecola</taxon>
    </lineage>
</organism>
<dbReference type="PROSITE" id="PS51257">
    <property type="entry name" value="PROKAR_LIPOPROTEIN"/>
    <property type="match status" value="1"/>
</dbReference>
<dbReference type="Gene3D" id="2.140.10.30">
    <property type="entry name" value="Dipeptidylpeptidase IV, N-terminal domain"/>
    <property type="match status" value="1"/>
</dbReference>
<name>K6XFJ1_9ALTE</name>
<keyword evidence="4" id="KW-0378">Hydrolase</keyword>
<sequence length="772" mass="87779">MKIMIRSNNVAILTLCLFIVSACTVDSKLNTTEPVKNGVKLTNEAIYGNWEYNAKRPGAVRWLDEGANYSALETAPGYEDAELEKDQYGDDIKVYEEIVKYDPATLERTVLLPLKQLIPQGSDKALAVDDYQWSDDKSKILIYTNAKYVWRKKDRGDYWIRDLNTDDLWQLGGELSAPAEMMFGKFSPDGLKFAYVWQNNIYVQDLKSREVKALTSDASNTIINGLFDWAYEEEFSIRDGFRWSPDSKRIAYWQMDTHAAKDFLIINNTDTLYPEVTAIPYPKVGEENAAARIGVVSLDTPKTQWVELPGIAKDMYVPRMDWANNSEQLLIQQFNRKQDTNTLFYADANTGKAEAFLTEKEDTFIELMIEPKWLKNSDDFIWQSERDGWKHIYLVSRDGKKYQDLTPGEFDVTELVSVDEKNGWLYFIASPDNVSQRYLQRTRLDGSGKMEQVTPNQFSGSNSYKISADSSWAIHTHSSFLSPPVYSLISLPDHKAHHVLEDNAALSAKLAELNIGDVEFYSVKAQDGLRLDGYMLRPAELDKSKKYPLIHYVYGEPAGQTVRDAWQGNRGMWGIMMAQRGFVISSIDNRGTAAPRGHDWRRSIYAGDGSLETQDQADAISAMCGRWSYIDCDRVGVWGHSGGGSLTLNLLFRHPDVFKVGVSQAPVPDKRLYDSIYQERYSGLLEDNFENYTKVSAITHAAKLEGKLLLVHGTGDDNVHYQGSERLINELIKHNKQFDLMSYPNRRHGIVEGKGTSLHLSTMRANYFINNL</sequence>
<feature type="chain" id="PRO_5003896631" evidence="1">
    <location>
        <begin position="23"/>
        <end position="772"/>
    </location>
</feature>
<proteinExistence type="predicted"/>
<evidence type="ECO:0000313" key="4">
    <source>
        <dbReference type="EMBL" id="GAC19404.1"/>
    </source>
</evidence>
<dbReference type="eggNOG" id="COG0823">
    <property type="taxonomic scope" value="Bacteria"/>
</dbReference>
<dbReference type="Pfam" id="PF00930">
    <property type="entry name" value="DPPIV_N"/>
    <property type="match status" value="1"/>
</dbReference>
<dbReference type="GO" id="GO:0006508">
    <property type="term" value="P:proteolysis"/>
    <property type="evidence" value="ECO:0007669"/>
    <property type="project" value="InterPro"/>
</dbReference>
<feature type="signal peptide" evidence="1">
    <location>
        <begin position="1"/>
        <end position="22"/>
    </location>
</feature>
<dbReference type="Gene3D" id="3.40.50.1820">
    <property type="entry name" value="alpha/beta hydrolase"/>
    <property type="match status" value="1"/>
</dbReference>
<evidence type="ECO:0000259" key="2">
    <source>
        <dbReference type="Pfam" id="PF00326"/>
    </source>
</evidence>
<dbReference type="SUPFAM" id="SSF53474">
    <property type="entry name" value="alpha/beta-Hydrolases"/>
    <property type="match status" value="1"/>
</dbReference>
<gene>
    <name evidence="4" type="ORF">GARC_2438</name>
</gene>
<dbReference type="EMBL" id="BAEO01000030">
    <property type="protein sequence ID" value="GAC19404.1"/>
    <property type="molecule type" value="Genomic_DNA"/>
</dbReference>
<accession>K6XFJ1</accession>
<comment type="caution">
    <text evidence="4">The sequence shown here is derived from an EMBL/GenBank/DDBJ whole genome shotgun (WGS) entry which is preliminary data.</text>
</comment>
<dbReference type="eggNOG" id="COG1506">
    <property type="taxonomic scope" value="Bacteria"/>
</dbReference>
<dbReference type="InterPro" id="IPR050278">
    <property type="entry name" value="Serine_Prot_S9B/DPPIV"/>
</dbReference>
<feature type="domain" description="Dipeptidylpeptidase IV N-terminal" evidence="3">
    <location>
        <begin position="134"/>
        <end position="484"/>
    </location>
</feature>
<dbReference type="EC" id="3.4.14.5" evidence="4"/>
<feature type="domain" description="Peptidase S9 prolyl oligopeptidase catalytic" evidence="2">
    <location>
        <begin position="576"/>
        <end position="768"/>
    </location>
</feature>
<dbReference type="InterPro" id="IPR001375">
    <property type="entry name" value="Peptidase_S9_cat"/>
</dbReference>